<reference evidence="4 5" key="1">
    <citation type="submission" date="2019-09" db="EMBL/GenBank/DDBJ databases">
        <title>Draft genome sequencing and comparative genomics of hatchery-associated Vibrios.</title>
        <authorList>
            <person name="Kehlet-Delgado H."/>
            <person name="Mueller R.S."/>
        </authorList>
    </citation>
    <scope>NUCLEOTIDE SEQUENCE [LARGE SCALE GENOMIC DNA]</scope>
    <source>
        <strain evidence="4 5">081416A</strain>
    </source>
</reference>
<dbReference type="RefSeq" id="WP_005375099.1">
    <property type="nucleotide sequence ID" value="NZ_BTGI01000002.1"/>
</dbReference>
<keyword evidence="1" id="KW-0732">Signal</keyword>
<sequence length="181" mass="18752">MELYMKRFYLMMPLLLTSFSWQASGASVSGTIDVSINLVQGCVINGNNAVDAASGVGFGSLAFGDVPAIFSEQDGVVNGGSATGIEVLCSNGVTPTFTLGTGLYDASATVGTYAMSNGAQFIDYTLFTDSDRSTQIIQGGTVALSEFTSATSQTIELFAKAYGTSSIAGTYSDTISVTLSW</sequence>
<dbReference type="eggNOG" id="COG5430">
    <property type="taxonomic scope" value="Bacteria"/>
</dbReference>
<dbReference type="Proteomes" id="UP000565155">
    <property type="component" value="Unassembled WGS sequence"/>
</dbReference>
<keyword evidence="4" id="KW-0167">Capsid protein</keyword>
<dbReference type="OrthoDB" id="7011154at2"/>
<dbReference type="Pfam" id="PF05229">
    <property type="entry name" value="SCPU"/>
    <property type="match status" value="1"/>
</dbReference>
<accession>A0A0H0YDU7</accession>
<evidence type="ECO:0000313" key="5">
    <source>
        <dbReference type="Proteomes" id="UP000532247"/>
    </source>
</evidence>
<keyword evidence="4" id="KW-0946">Virion</keyword>
<dbReference type="GeneID" id="75165242"/>
<dbReference type="STRING" id="663.BAU10_22365"/>
<comment type="caution">
    <text evidence="4">The sequence shown here is derived from an EMBL/GenBank/DDBJ whole genome shotgun (WGS) entry which is preliminary data.</text>
</comment>
<reference evidence="3 6" key="2">
    <citation type="submission" date="2020-04" db="EMBL/GenBank/DDBJ databases">
        <title>Whole-genome sequencing of Vibrio spp. from China reveals different genetic environments of blaCTX-M-14 among diverse lineages.</title>
        <authorList>
            <person name="Zheng Z."/>
            <person name="Ye L."/>
            <person name="Chen S."/>
        </authorList>
    </citation>
    <scope>NUCLEOTIDE SEQUENCE [LARGE SCALE GENOMIC DNA]</scope>
    <source>
        <strain evidence="3 6">Vb1636</strain>
    </source>
</reference>
<feature type="chain" id="PRO_5040667147" evidence="1">
    <location>
        <begin position="24"/>
        <end position="181"/>
    </location>
</feature>
<organism evidence="4 5">
    <name type="scientific">Vibrio alginolyticus</name>
    <dbReference type="NCBI Taxonomy" id="663"/>
    <lineage>
        <taxon>Bacteria</taxon>
        <taxon>Pseudomonadati</taxon>
        <taxon>Pseudomonadota</taxon>
        <taxon>Gammaproteobacteria</taxon>
        <taxon>Vibrionales</taxon>
        <taxon>Vibrionaceae</taxon>
        <taxon>Vibrio</taxon>
    </lineage>
</organism>
<feature type="domain" description="Spore coat protein U/FanG" evidence="2">
    <location>
        <begin position="30"/>
        <end position="178"/>
    </location>
</feature>
<proteinExistence type="predicted"/>
<dbReference type="AlphaFoldDB" id="A0A0H0YDU7"/>
<evidence type="ECO:0000313" key="6">
    <source>
        <dbReference type="Proteomes" id="UP000565155"/>
    </source>
</evidence>
<dbReference type="EMBL" id="JABCMA010000021">
    <property type="protein sequence ID" value="NMR75257.1"/>
    <property type="molecule type" value="Genomic_DNA"/>
</dbReference>
<protein>
    <submittedName>
        <fullName evidence="4">Spore coat protein U domain-containing protein</fullName>
    </submittedName>
</protein>
<dbReference type="SMART" id="SM00972">
    <property type="entry name" value="SCPU"/>
    <property type="match status" value="1"/>
</dbReference>
<evidence type="ECO:0000259" key="2">
    <source>
        <dbReference type="Pfam" id="PF05229"/>
    </source>
</evidence>
<dbReference type="PANTHER" id="PTHR37089">
    <property type="entry name" value="PROTEIN U-RELATED"/>
    <property type="match status" value="1"/>
</dbReference>
<dbReference type="EMBL" id="VTYF01000002">
    <property type="protein sequence ID" value="NOI08283.1"/>
    <property type="molecule type" value="Genomic_DNA"/>
</dbReference>
<evidence type="ECO:0000256" key="1">
    <source>
        <dbReference type="SAM" id="SignalP"/>
    </source>
</evidence>
<evidence type="ECO:0000313" key="3">
    <source>
        <dbReference type="EMBL" id="NMR75257.1"/>
    </source>
</evidence>
<evidence type="ECO:0000313" key="4">
    <source>
        <dbReference type="EMBL" id="NOI08283.1"/>
    </source>
</evidence>
<dbReference type="Proteomes" id="UP000532247">
    <property type="component" value="Unassembled WGS sequence"/>
</dbReference>
<name>A0A0H0YDU7_VIBAL</name>
<gene>
    <name evidence="4" type="ORF">F0254_05300</name>
    <name evidence="3" type="ORF">HKB35_16690</name>
</gene>
<feature type="signal peptide" evidence="1">
    <location>
        <begin position="1"/>
        <end position="23"/>
    </location>
</feature>
<dbReference type="InterPro" id="IPR007893">
    <property type="entry name" value="Spore_coat_U/FanG"/>
</dbReference>
<dbReference type="InterPro" id="IPR053167">
    <property type="entry name" value="Spore_coat_component"/>
</dbReference>